<dbReference type="EMBL" id="HACM01010694">
    <property type="protein sequence ID" value="CRZ11136.1"/>
    <property type="molecule type" value="Transcribed_RNA"/>
</dbReference>
<dbReference type="InterPro" id="IPR020719">
    <property type="entry name" value="RNA3'_term_phos_cycl-like_CS"/>
</dbReference>
<keyword evidence="4" id="KW-0539">Nucleus</keyword>
<dbReference type="InterPro" id="IPR016443">
    <property type="entry name" value="RNA3'_term_phos_cyc_type_2"/>
</dbReference>
<dbReference type="GO" id="GO:0004521">
    <property type="term" value="F:RNA endonuclease activity"/>
    <property type="evidence" value="ECO:0007669"/>
    <property type="project" value="TreeGrafter"/>
</dbReference>
<dbReference type="GO" id="GO:0000479">
    <property type="term" value="P:endonucleolytic cleavage of tricistronic rRNA transcript (SSU-rRNA, 5.8S rRNA, LSU-rRNA)"/>
    <property type="evidence" value="ECO:0007669"/>
    <property type="project" value="TreeGrafter"/>
</dbReference>
<dbReference type="Gene3D" id="3.65.10.20">
    <property type="entry name" value="RNA 3'-terminal phosphate cyclase domain"/>
    <property type="match status" value="1"/>
</dbReference>
<comment type="similarity">
    <text evidence="2">Belongs to the RNA 3'-terminal cyclase family. Type 2 subfamily.</text>
</comment>
<dbReference type="AlphaFoldDB" id="A0A0H5RBE9"/>
<dbReference type="GO" id="GO:0005524">
    <property type="term" value="F:ATP binding"/>
    <property type="evidence" value="ECO:0007669"/>
    <property type="project" value="UniProtKB-KW"/>
</dbReference>
<dbReference type="InterPro" id="IPR013792">
    <property type="entry name" value="RNA3'P_cycl/enolpyr_Trfase_a/b"/>
</dbReference>
<evidence type="ECO:0000256" key="1">
    <source>
        <dbReference type="ARBA" id="ARBA00004604"/>
    </source>
</evidence>
<evidence type="ECO:0000256" key="5">
    <source>
        <dbReference type="PIRSR" id="PIRSR005378-2"/>
    </source>
</evidence>
<keyword evidence="5" id="KW-0547">Nucleotide-binding</keyword>
<organism evidence="8">
    <name type="scientific">Spongospora subterranea</name>
    <dbReference type="NCBI Taxonomy" id="70186"/>
    <lineage>
        <taxon>Eukaryota</taxon>
        <taxon>Sar</taxon>
        <taxon>Rhizaria</taxon>
        <taxon>Endomyxa</taxon>
        <taxon>Phytomyxea</taxon>
        <taxon>Plasmodiophorida</taxon>
        <taxon>Plasmodiophoridae</taxon>
        <taxon>Spongospora</taxon>
    </lineage>
</organism>
<dbReference type="Gene3D" id="3.30.360.20">
    <property type="entry name" value="RNA 3'-terminal phosphate cyclase, insert domain"/>
    <property type="match status" value="1"/>
</dbReference>
<comment type="subcellular location">
    <subcellularLocation>
        <location evidence="1">Nucleus</location>
        <location evidence="1">Nucleolus</location>
    </subcellularLocation>
</comment>
<keyword evidence="5" id="KW-0067">ATP-binding</keyword>
<keyword evidence="3" id="KW-0690">Ribosome biogenesis</keyword>
<dbReference type="PIRSF" id="PIRSF005378">
    <property type="entry name" value="RNA3'_term_phos_cycl_euk"/>
    <property type="match status" value="1"/>
</dbReference>
<evidence type="ECO:0008006" key="9">
    <source>
        <dbReference type="Google" id="ProtNLM"/>
    </source>
</evidence>
<dbReference type="GO" id="GO:0005730">
    <property type="term" value="C:nucleolus"/>
    <property type="evidence" value="ECO:0007669"/>
    <property type="project" value="UniProtKB-SubCell"/>
</dbReference>
<evidence type="ECO:0000313" key="8">
    <source>
        <dbReference type="EMBL" id="CRZ11136.1"/>
    </source>
</evidence>
<reference evidence="8" key="1">
    <citation type="submission" date="2015-04" db="EMBL/GenBank/DDBJ databases">
        <title>The genome sequence of the plant pathogenic Rhizarian Plasmodiophora brassicae reveals insights in its biotrophic life cycle and the origin of chitin synthesis.</title>
        <authorList>
            <person name="Schwelm A."/>
            <person name="Fogelqvist J."/>
            <person name="Knaust A."/>
            <person name="Julke S."/>
            <person name="Lilja T."/>
            <person name="Dhandapani V."/>
            <person name="Bonilla-Rosso G."/>
            <person name="Karlsson M."/>
            <person name="Shevchenko A."/>
            <person name="Choi S.R."/>
            <person name="Kim H.G."/>
            <person name="Park J.Y."/>
            <person name="Lim Y.P."/>
            <person name="Ludwig-Muller J."/>
            <person name="Dixelius C."/>
        </authorList>
    </citation>
    <scope>NUCLEOTIDE SEQUENCE</scope>
    <source>
        <tissue evidence="8">Potato root galls</tissue>
    </source>
</reference>
<dbReference type="InterPro" id="IPR000228">
    <property type="entry name" value="RNA3'_term_phos_cyc"/>
</dbReference>
<dbReference type="SUPFAM" id="SSF55205">
    <property type="entry name" value="EPT/RTPC-like"/>
    <property type="match status" value="1"/>
</dbReference>
<dbReference type="InterPro" id="IPR036553">
    <property type="entry name" value="RPTC_insert"/>
</dbReference>
<feature type="non-terminal residue" evidence="8">
    <location>
        <position position="1"/>
    </location>
</feature>
<evidence type="ECO:0000259" key="7">
    <source>
        <dbReference type="Pfam" id="PF05189"/>
    </source>
</evidence>
<dbReference type="PROSITE" id="PS01287">
    <property type="entry name" value="RTC"/>
    <property type="match status" value="1"/>
</dbReference>
<evidence type="ECO:0000256" key="3">
    <source>
        <dbReference type="ARBA" id="ARBA00022517"/>
    </source>
</evidence>
<evidence type="ECO:0000256" key="2">
    <source>
        <dbReference type="ARBA" id="ARBA00007089"/>
    </source>
</evidence>
<feature type="domain" description="RNA 3'-terminal phosphate cyclase insert" evidence="7">
    <location>
        <begin position="206"/>
        <end position="305"/>
    </location>
</feature>
<protein>
    <recommendedName>
        <fullName evidence="9">RNA 3'-terminal phosphate cyclase domain-containing protein</fullName>
    </recommendedName>
</protein>
<dbReference type="InterPro" id="IPR023797">
    <property type="entry name" value="RNA3'_phos_cyclase_dom"/>
</dbReference>
<proteinExistence type="inferred from homology"/>
<dbReference type="Pfam" id="PF01137">
    <property type="entry name" value="RTC"/>
    <property type="match status" value="1"/>
</dbReference>
<evidence type="ECO:0000259" key="6">
    <source>
        <dbReference type="Pfam" id="PF01137"/>
    </source>
</evidence>
<dbReference type="PANTHER" id="PTHR11096:SF1">
    <property type="entry name" value="RNA 3'-TERMINAL PHOSPHATE CYCLASE-LIKE PROTEIN"/>
    <property type="match status" value="1"/>
</dbReference>
<dbReference type="Pfam" id="PF05189">
    <property type="entry name" value="RTC_insert"/>
    <property type="match status" value="1"/>
</dbReference>
<dbReference type="InterPro" id="IPR013791">
    <property type="entry name" value="RNA3'-term_phos_cycl_insert"/>
</dbReference>
<feature type="domain" description="RNA 3'-terminal phosphate cyclase" evidence="6">
    <location>
        <begin position="31"/>
        <end position="357"/>
    </location>
</feature>
<accession>A0A0H5RBE9</accession>
<dbReference type="FunFam" id="3.30.360.20:FF:000001">
    <property type="entry name" value="RNA terminal phosphate cyclase-like 1"/>
    <property type="match status" value="1"/>
</dbReference>
<sequence>AMTVLGKDKSGAKSSTTSQLLTCTRHNSTFRFRGAQSFTTRIVLATLSSTPIIITDIRAGQENPGITDYEASLLRLIEKVTNGSRIEISVTGTVVKYKPGFIVGGYDLEHDCHPDRSIGYYLQCLLSIVPFAKNPVSITLRGVSNDDFNRSVDVIRTVTLPLLKQFGIEDGIELKVKKRGAAPLGGGEVLFRCSNVHQLRPVSMIDPGMIKRIRGVAYTTRVTPTIANRVVDSARAMLNNFIPDVWIYTDHYKGKEAGLSPGYALSLVAESTTGCLLAAELNGGQEVPPEDLGDTVSKMLLDEIASGACIDTHDQPLIMLFMTLCPDDVSRARFGKLSPIGLEYLRHLRDFFGVVFRFRPDPETQTVVASCRGVAFKNIARRALA</sequence>
<name>A0A0H5RBE9_9EUKA</name>
<feature type="binding site" evidence="5">
    <location>
        <position position="123"/>
    </location>
    <ligand>
        <name>ATP</name>
        <dbReference type="ChEBI" id="CHEBI:30616"/>
    </ligand>
</feature>
<dbReference type="InterPro" id="IPR037136">
    <property type="entry name" value="RNA3'_phos_cyclase_dom_sf"/>
</dbReference>
<evidence type="ECO:0000256" key="4">
    <source>
        <dbReference type="ARBA" id="ARBA00023242"/>
    </source>
</evidence>
<dbReference type="CDD" id="cd00875">
    <property type="entry name" value="RNA_Cyclase_Class_I"/>
    <property type="match status" value="1"/>
</dbReference>
<dbReference type="NCBIfam" id="TIGR03400">
    <property type="entry name" value="18S_RNA_Rcl1p"/>
    <property type="match status" value="1"/>
</dbReference>
<dbReference type="PANTHER" id="PTHR11096">
    <property type="entry name" value="RNA 3' TERMINAL PHOSPHATE CYCLASE"/>
    <property type="match status" value="1"/>
</dbReference>